<name>A0A1H5TIN6_9RHOB</name>
<dbReference type="SUPFAM" id="SSF56954">
    <property type="entry name" value="Outer membrane efflux proteins (OEP)"/>
    <property type="match status" value="1"/>
</dbReference>
<evidence type="ECO:0000256" key="3">
    <source>
        <dbReference type="ARBA" id="ARBA00022692"/>
    </source>
</evidence>
<keyword evidence="3" id="KW-0812">Transmembrane</keyword>
<dbReference type="Gene3D" id="1.20.1600.10">
    <property type="entry name" value="Outer membrane efflux proteins (OEP)"/>
    <property type="match status" value="1"/>
</dbReference>
<dbReference type="RefSeq" id="WP_103908996.1">
    <property type="nucleotide sequence ID" value="NZ_FNUZ01000001.1"/>
</dbReference>
<dbReference type="GO" id="GO:0009279">
    <property type="term" value="C:cell outer membrane"/>
    <property type="evidence" value="ECO:0007669"/>
    <property type="project" value="UniProtKB-SubCell"/>
</dbReference>
<keyword evidence="5" id="KW-0998">Cell outer membrane</keyword>
<dbReference type="PROSITE" id="PS51257">
    <property type="entry name" value="PROKAR_LIPOPROTEIN"/>
    <property type="match status" value="1"/>
</dbReference>
<keyword evidence="8" id="KW-1185">Reference proteome</keyword>
<dbReference type="InterPro" id="IPR051906">
    <property type="entry name" value="TolC-like"/>
</dbReference>
<keyword evidence="6" id="KW-0175">Coiled coil</keyword>
<feature type="coiled-coil region" evidence="6">
    <location>
        <begin position="327"/>
        <end position="365"/>
    </location>
</feature>
<evidence type="ECO:0000256" key="4">
    <source>
        <dbReference type="ARBA" id="ARBA00023136"/>
    </source>
</evidence>
<sequence length="438" mass="46660">MRQAAIRRGIVLLSSTILLSGCLKSTAPETASRFASGPNDQLVGQASVQADGETSPIIQNLKARHSILQAGSPYATVASGVLASDARVAEAELRVAILRKKAADRNWLPTLGPRVSLTSLGDLVAEIVVNQVLFDNGRKRAERDLAQAEVEAAAVAMSTDGNKRVADAIGLYLKAAEGREATAQYDAALSDLNHFEWIMDQRVKGGVSNMSDLNVIQQKLADLKAKRSAAQEDAETALAELNAMSASPMDDVRGIGQLGAAPVAAEPLSVLEAETARDIALANARIARASHLPGLGAQASIDQNGNTGGGLNVQADQGFGFGTMATLESIELTKDTAERRVSEAREDANREMASLVRKYEAYKRQSAEASSLVTQAKSNLDLFQKQYDGGQRKVMEVVGVYETYIRALETALEVKYKAARAELRIAELQGVLASGDRI</sequence>
<dbReference type="Proteomes" id="UP000236752">
    <property type="component" value="Unassembled WGS sequence"/>
</dbReference>
<evidence type="ECO:0000313" key="8">
    <source>
        <dbReference type="Proteomes" id="UP000236752"/>
    </source>
</evidence>
<evidence type="ECO:0000256" key="6">
    <source>
        <dbReference type="SAM" id="Coils"/>
    </source>
</evidence>
<evidence type="ECO:0000256" key="5">
    <source>
        <dbReference type="ARBA" id="ARBA00023237"/>
    </source>
</evidence>
<evidence type="ECO:0000256" key="1">
    <source>
        <dbReference type="ARBA" id="ARBA00004442"/>
    </source>
</evidence>
<evidence type="ECO:0000256" key="2">
    <source>
        <dbReference type="ARBA" id="ARBA00022452"/>
    </source>
</evidence>
<dbReference type="PANTHER" id="PTHR30026">
    <property type="entry name" value="OUTER MEMBRANE PROTEIN TOLC"/>
    <property type="match status" value="1"/>
</dbReference>
<feature type="coiled-coil region" evidence="6">
    <location>
        <begin position="213"/>
        <end position="240"/>
    </location>
</feature>
<comment type="subcellular location">
    <subcellularLocation>
        <location evidence="1">Cell outer membrane</location>
    </subcellularLocation>
</comment>
<dbReference type="AlphaFoldDB" id="A0A1H5TIN6"/>
<accession>A0A1H5TIN6</accession>
<dbReference type="PANTHER" id="PTHR30026:SF22">
    <property type="entry name" value="OUTER MEMBRANE EFFLUX PROTEIN"/>
    <property type="match status" value="1"/>
</dbReference>
<proteinExistence type="predicted"/>
<keyword evidence="4" id="KW-0472">Membrane</keyword>
<keyword evidence="2" id="KW-1134">Transmembrane beta strand</keyword>
<gene>
    <name evidence="7" type="ORF">SAMN04488045_0635</name>
</gene>
<dbReference type="OrthoDB" id="7790365at2"/>
<dbReference type="GO" id="GO:1990281">
    <property type="term" value="C:efflux pump complex"/>
    <property type="evidence" value="ECO:0007669"/>
    <property type="project" value="TreeGrafter"/>
</dbReference>
<dbReference type="GO" id="GO:0015288">
    <property type="term" value="F:porin activity"/>
    <property type="evidence" value="ECO:0007669"/>
    <property type="project" value="TreeGrafter"/>
</dbReference>
<evidence type="ECO:0000313" key="7">
    <source>
        <dbReference type="EMBL" id="SEF62640.1"/>
    </source>
</evidence>
<protein>
    <submittedName>
        <fullName evidence="7">Outer membrane protein, adhesin transport system</fullName>
    </submittedName>
</protein>
<dbReference type="EMBL" id="FNUZ01000001">
    <property type="protein sequence ID" value="SEF62640.1"/>
    <property type="molecule type" value="Genomic_DNA"/>
</dbReference>
<dbReference type="GO" id="GO:0015562">
    <property type="term" value="F:efflux transmembrane transporter activity"/>
    <property type="evidence" value="ECO:0007669"/>
    <property type="project" value="InterPro"/>
</dbReference>
<organism evidence="7 8">
    <name type="scientific">Thalassococcus halodurans</name>
    <dbReference type="NCBI Taxonomy" id="373675"/>
    <lineage>
        <taxon>Bacteria</taxon>
        <taxon>Pseudomonadati</taxon>
        <taxon>Pseudomonadota</taxon>
        <taxon>Alphaproteobacteria</taxon>
        <taxon>Rhodobacterales</taxon>
        <taxon>Roseobacteraceae</taxon>
        <taxon>Thalassococcus</taxon>
    </lineage>
</organism>
<reference evidence="7 8" key="1">
    <citation type="submission" date="2016-10" db="EMBL/GenBank/DDBJ databases">
        <authorList>
            <person name="de Groot N.N."/>
        </authorList>
    </citation>
    <scope>NUCLEOTIDE SEQUENCE [LARGE SCALE GENOMIC DNA]</scope>
    <source>
        <strain evidence="7 8">DSM 26915</strain>
    </source>
</reference>